<dbReference type="AlphaFoldDB" id="A0A0B2WTN3"/>
<evidence type="ECO:0000313" key="3">
    <source>
        <dbReference type="Proteomes" id="UP000030816"/>
    </source>
</evidence>
<evidence type="ECO:0008006" key="4">
    <source>
        <dbReference type="Google" id="ProtNLM"/>
    </source>
</evidence>
<dbReference type="RefSeq" id="XP_040677888.1">
    <property type="nucleotide sequence ID" value="XM_040824176.1"/>
</dbReference>
<organism evidence="2 3">
    <name type="scientific">Metarhizium album (strain ARSEF 1941)</name>
    <dbReference type="NCBI Taxonomy" id="1081103"/>
    <lineage>
        <taxon>Eukaryota</taxon>
        <taxon>Fungi</taxon>
        <taxon>Dikarya</taxon>
        <taxon>Ascomycota</taxon>
        <taxon>Pezizomycotina</taxon>
        <taxon>Sordariomycetes</taxon>
        <taxon>Hypocreomycetidae</taxon>
        <taxon>Hypocreales</taxon>
        <taxon>Clavicipitaceae</taxon>
        <taxon>Metarhizium</taxon>
    </lineage>
</organism>
<reference evidence="2 3" key="1">
    <citation type="journal article" date="2014" name="Proc. Natl. Acad. Sci. U.S.A.">
        <title>Trajectory and genomic determinants of fungal-pathogen speciation and host adaptation.</title>
        <authorList>
            <person name="Hu X."/>
            <person name="Xiao G."/>
            <person name="Zheng P."/>
            <person name="Shang Y."/>
            <person name="Su Y."/>
            <person name="Zhang X."/>
            <person name="Liu X."/>
            <person name="Zhan S."/>
            <person name="St Leger R.J."/>
            <person name="Wang C."/>
        </authorList>
    </citation>
    <scope>NUCLEOTIDE SEQUENCE [LARGE SCALE GENOMIC DNA]</scope>
    <source>
        <strain evidence="2 3">ARSEF 1941</strain>
    </source>
</reference>
<keyword evidence="3" id="KW-1185">Reference proteome</keyword>
<dbReference type="STRING" id="1081103.A0A0B2WTN3"/>
<feature type="region of interest" description="Disordered" evidence="1">
    <location>
        <begin position="386"/>
        <end position="406"/>
    </location>
</feature>
<name>A0A0B2WTN3_METAS</name>
<dbReference type="CDD" id="cd12148">
    <property type="entry name" value="fungal_TF_MHR"/>
    <property type="match status" value="1"/>
</dbReference>
<dbReference type="HOGENOM" id="CLU_019833_0_0_1"/>
<dbReference type="GeneID" id="63739833"/>
<dbReference type="OrthoDB" id="10261408at2759"/>
<evidence type="ECO:0000256" key="1">
    <source>
        <dbReference type="SAM" id="MobiDB-lite"/>
    </source>
</evidence>
<dbReference type="Proteomes" id="UP000030816">
    <property type="component" value="Unassembled WGS sequence"/>
</dbReference>
<gene>
    <name evidence="2" type="ORF">MAM_05378</name>
</gene>
<dbReference type="PANTHER" id="PTHR47256:SF3">
    <property type="entry name" value="ZN(II)2CYS6 TRANSCRIPTION FACTOR (EUROFUNG)"/>
    <property type="match status" value="1"/>
</dbReference>
<protein>
    <recommendedName>
        <fullName evidence="4">N-terminal fungal transcription regulatory domain-containing protein</fullName>
    </recommendedName>
</protein>
<comment type="caution">
    <text evidence="2">The sequence shown here is derived from an EMBL/GenBank/DDBJ whole genome shotgun (WGS) entry which is preliminary data.</text>
</comment>
<dbReference type="InterPro" id="IPR053187">
    <property type="entry name" value="Notoamide_regulator"/>
</dbReference>
<proteinExistence type="predicted"/>
<evidence type="ECO:0000313" key="2">
    <source>
        <dbReference type="EMBL" id="KHN96822.1"/>
    </source>
</evidence>
<accession>A0A0B2WTN3</accession>
<dbReference type="PANTHER" id="PTHR47256">
    <property type="entry name" value="ZN(II)2CYS6 TRANSCRIPTION FACTOR (EUROFUNG)-RELATED"/>
    <property type="match status" value="1"/>
</dbReference>
<sequence length="679" mass="75702">MRRYVAIQPSDTDTAGDIGPSGAELLVAKRRRIGVSVACNACRRKKIRVCLMSRVLVKTKCPDDSELSQESRVLLIEVIRLLNGVPDEEAVRRLRELRKEIDTSVIMSTLRQVGDPGHAPREKSISTHSMGDSFQILELAPQNPNAYLPLTDMNWQTLQEATYQQLIQPACHKPEPGPHQAGEEGVSDSGHGLCDSRLAKLNITEWTDVSVTSELAAHAISLYLETDHPLLGFFEPDLFIRDLVNGGTVYCSSLLVNSLLYWACQMNNANDPGSGVLAFQFCQAAERLWQEEKHVDSLLNVAAVLFLSIGYLGHGRNHAVLSYLSNACHMAVRMRLFGVGHDLAQQAASTLSPEARRAHTQAAWGAFNWATHMSLFYRQPGLSCPESPPVLPPPGDDEQDGGEEPAPPDYMGGVFPYLCRFWSIVHEVALLSRGDGGSPAPEQQSLRFVEYKFRELLAWSNGLPYGLSRGDQNPHYVQVLHIWFHTAILDLFRHVISGPLRHERLPTFAMPMSSSEKVYEASVSQLKQLIVNYRLNFTSSSYTILWHVALTYLANAVLYEPKEENWLFYFLLCVYGYERLRPSWRVTKSISTALLSLALRKGDISSPTARRILSDIEQTAGADQSPDSEGIRATFMADLHLARSDPQSATVERLADDFEANILLQEYTNAFGADDPVDH</sequence>
<dbReference type="EMBL" id="AZHE01000013">
    <property type="protein sequence ID" value="KHN96822.1"/>
    <property type="molecule type" value="Genomic_DNA"/>
</dbReference>